<feature type="region of interest" description="Disordered" evidence="1">
    <location>
        <begin position="1"/>
        <end position="24"/>
    </location>
</feature>
<evidence type="ECO:0000313" key="2">
    <source>
        <dbReference type="EMBL" id="CAK9046188.1"/>
    </source>
</evidence>
<proteinExistence type="predicted"/>
<organism evidence="2 3">
    <name type="scientific">Durusdinium trenchii</name>
    <dbReference type="NCBI Taxonomy" id="1381693"/>
    <lineage>
        <taxon>Eukaryota</taxon>
        <taxon>Sar</taxon>
        <taxon>Alveolata</taxon>
        <taxon>Dinophyceae</taxon>
        <taxon>Suessiales</taxon>
        <taxon>Symbiodiniaceae</taxon>
        <taxon>Durusdinium</taxon>
    </lineage>
</organism>
<dbReference type="EMBL" id="CAXAMN010015592">
    <property type="protein sequence ID" value="CAK9046188.1"/>
    <property type="molecule type" value="Genomic_DNA"/>
</dbReference>
<accession>A0ABP0M564</accession>
<sequence>RKSNHTSACPGPLLMGSGSSIQRGAKYKQGTSENALAEELHAQGQVVRSGPTSYRHRRMPKSGAGSMGVVCSQEANPLREEMSPTAMPQHWRKKWERPAATFLVNHVLRRLPPLSAPGRSLPRVPPERLAGRSAVARMAVDYWRNEAVRDAPCSTASSLIASTHSCRKGEALAFVLQLLR</sequence>
<feature type="region of interest" description="Disordered" evidence="1">
    <location>
        <begin position="43"/>
        <end position="68"/>
    </location>
</feature>
<feature type="non-terminal residue" evidence="2">
    <location>
        <position position="1"/>
    </location>
</feature>
<comment type="caution">
    <text evidence="2">The sequence shown here is derived from an EMBL/GenBank/DDBJ whole genome shotgun (WGS) entry which is preliminary data.</text>
</comment>
<keyword evidence="3" id="KW-1185">Reference proteome</keyword>
<gene>
    <name evidence="2" type="ORF">CCMP2556_LOCUS24040</name>
</gene>
<evidence type="ECO:0000256" key="1">
    <source>
        <dbReference type="SAM" id="MobiDB-lite"/>
    </source>
</evidence>
<evidence type="ECO:0000313" key="3">
    <source>
        <dbReference type="Proteomes" id="UP001642484"/>
    </source>
</evidence>
<protein>
    <submittedName>
        <fullName evidence="2">Uncharacterized protein</fullName>
    </submittedName>
</protein>
<dbReference type="Proteomes" id="UP001642484">
    <property type="component" value="Unassembled WGS sequence"/>
</dbReference>
<reference evidence="2 3" key="1">
    <citation type="submission" date="2024-02" db="EMBL/GenBank/DDBJ databases">
        <authorList>
            <person name="Chen Y."/>
            <person name="Shah S."/>
            <person name="Dougan E. K."/>
            <person name="Thang M."/>
            <person name="Chan C."/>
        </authorList>
    </citation>
    <scope>NUCLEOTIDE SEQUENCE [LARGE SCALE GENOMIC DNA]</scope>
</reference>
<name>A0ABP0M564_9DINO</name>